<dbReference type="RefSeq" id="WP_189927989.1">
    <property type="nucleotide sequence ID" value="NZ_BMSI01000021.1"/>
</dbReference>
<sequence>MDPRGPIAQRFPLISRFRPACLPLPRRVHALVELSDTAVAKADPGLASSVYNQAALLASDIGLPHLARTWCHQHAAAYLHAAPLPAMSAIRALEPVVNLARLQIRAGNTEDGRHRLLTLYKAISDGTDAQFEDIHIPAELTTSDTDRHEVRAWLWRVVLADGTRTLTTAGRFDEALTHIETHHGIGQRMLDGRQVAVIAALGHDPAGAADIVAQTAPGEPWENAVTSCLAVMCNQLALHPAGPPLSELVNTYIQRQPHPGTTVFDTRLGLTILDLHDQPNSSAAHRIAKELHRRSIIATDGYAARECLANSRFTELVSTQETRASRELTRSCALGSGHLPAPHPTQLLRALRFSDEVIRAAAAELRAARPSSRARGAGRRSYP</sequence>
<gene>
    <name evidence="1" type="ORF">Saso_73960</name>
</gene>
<dbReference type="GeneID" id="91475150"/>
<organism evidence="1 2">
    <name type="scientific">Streptomyces asoensis</name>
    <dbReference type="NCBI Taxonomy" id="249586"/>
    <lineage>
        <taxon>Bacteria</taxon>
        <taxon>Bacillati</taxon>
        <taxon>Actinomycetota</taxon>
        <taxon>Actinomycetes</taxon>
        <taxon>Kitasatosporales</taxon>
        <taxon>Streptomycetaceae</taxon>
        <taxon>Streptomyces</taxon>
    </lineage>
</organism>
<name>A0ABQ3SC83_9ACTN</name>
<evidence type="ECO:0008006" key="3">
    <source>
        <dbReference type="Google" id="ProtNLM"/>
    </source>
</evidence>
<dbReference type="Proteomes" id="UP000649259">
    <property type="component" value="Unassembled WGS sequence"/>
</dbReference>
<accession>A0ABQ3SC83</accession>
<proteinExistence type="predicted"/>
<dbReference type="EMBL" id="BNEB01000006">
    <property type="protein sequence ID" value="GHI65746.1"/>
    <property type="molecule type" value="Genomic_DNA"/>
</dbReference>
<evidence type="ECO:0000313" key="2">
    <source>
        <dbReference type="Proteomes" id="UP000649259"/>
    </source>
</evidence>
<reference evidence="2" key="1">
    <citation type="submission" date="2023-07" db="EMBL/GenBank/DDBJ databases">
        <title>Whole genome shotgun sequence of Streptomyces cacaoi subsp. asoensis NBRC 13813.</title>
        <authorList>
            <person name="Komaki H."/>
            <person name="Tamura T."/>
        </authorList>
    </citation>
    <scope>NUCLEOTIDE SEQUENCE [LARGE SCALE GENOMIC DNA]</scope>
    <source>
        <strain evidence="2">NBRC 13813</strain>
    </source>
</reference>
<comment type="caution">
    <text evidence="1">The sequence shown here is derived from an EMBL/GenBank/DDBJ whole genome shotgun (WGS) entry which is preliminary data.</text>
</comment>
<evidence type="ECO:0000313" key="1">
    <source>
        <dbReference type="EMBL" id="GHI65746.1"/>
    </source>
</evidence>
<keyword evidence="2" id="KW-1185">Reference proteome</keyword>
<protein>
    <recommendedName>
        <fullName evidence="3">XRE family transcriptional regulator</fullName>
    </recommendedName>
</protein>